<dbReference type="SUPFAM" id="SSF55424">
    <property type="entry name" value="FAD/NAD-linked reductases, dimerisation (C-terminal) domain"/>
    <property type="match status" value="1"/>
</dbReference>
<evidence type="ECO:0000256" key="1">
    <source>
        <dbReference type="ARBA" id="ARBA00022630"/>
    </source>
</evidence>
<dbReference type="Gene3D" id="3.50.50.60">
    <property type="entry name" value="FAD/NAD(P)-binding domain"/>
    <property type="match status" value="2"/>
</dbReference>
<evidence type="ECO:0000259" key="3">
    <source>
        <dbReference type="Pfam" id="PF07992"/>
    </source>
</evidence>
<accession>A0A347UD43</accession>
<dbReference type="GO" id="GO:0016491">
    <property type="term" value="F:oxidoreductase activity"/>
    <property type="evidence" value="ECO:0007669"/>
    <property type="project" value="InterPro"/>
</dbReference>
<gene>
    <name evidence="6" type="ORF">BAR1_01780</name>
</gene>
<dbReference type="InterPro" id="IPR049386">
    <property type="entry name" value="FCSD_central"/>
</dbReference>
<dbReference type="SUPFAM" id="SSF51905">
    <property type="entry name" value="FAD/NAD(P)-binding domain"/>
    <property type="match status" value="2"/>
</dbReference>
<dbReference type="PROSITE" id="PS51318">
    <property type="entry name" value="TAT"/>
    <property type="match status" value="1"/>
</dbReference>
<dbReference type="InterPro" id="IPR016156">
    <property type="entry name" value="FAD/NAD-linked_Rdtase_dimer_sf"/>
</dbReference>
<dbReference type="PANTHER" id="PTHR43755">
    <property type="match status" value="1"/>
</dbReference>
<protein>
    <submittedName>
        <fullName evidence="6">Pyridine nucleotide-disulfide oxidoreductase</fullName>
    </submittedName>
</protein>
<evidence type="ECO:0000259" key="5">
    <source>
        <dbReference type="Pfam" id="PF21706"/>
    </source>
</evidence>
<dbReference type="RefSeq" id="WP_118941429.1">
    <property type="nucleotide sequence ID" value="NZ_CP032125.1"/>
</dbReference>
<dbReference type="Proteomes" id="UP000261704">
    <property type="component" value="Chromosome"/>
</dbReference>
<evidence type="ECO:0000259" key="4">
    <source>
        <dbReference type="Pfam" id="PF09242"/>
    </source>
</evidence>
<name>A0A347UD43_9RHOB</name>
<dbReference type="Pfam" id="PF09242">
    <property type="entry name" value="FCSD-flav_bind"/>
    <property type="match status" value="1"/>
</dbReference>
<dbReference type="InterPro" id="IPR036188">
    <property type="entry name" value="FAD/NAD-bd_sf"/>
</dbReference>
<proteinExistence type="predicted"/>
<keyword evidence="2" id="KW-0274">FAD</keyword>
<feature type="domain" description="Sulfide dehydrogenase [flavocytochrome c] flavoprotein chain central" evidence="5">
    <location>
        <begin position="168"/>
        <end position="305"/>
    </location>
</feature>
<evidence type="ECO:0000313" key="7">
    <source>
        <dbReference type="Proteomes" id="UP000261704"/>
    </source>
</evidence>
<sequence length="451" mass="49446">MPHSDRRAFLKFLAAGSVMSSAGLAPNLGFGQSSPHVVIIGGGTGGATAAKYLKMGDETIRVTVIEANQIYRRCYGSNEVLTGYIDIEDIAITYDALQGKYGVEFIFDTVMEVDPQTRLITLKTGGKVTYDRLIVSPGIDFIWDGVEGYSEDVAQNAMPHSWKAGEQTLLLKRQIDAMPDNGTMIIVPPVNPYRCPPGPYERASLMSEMFQKIKPKAKILILDPKDGFAKDKPFMLGWNRLYDFQIPESKMDGMPEDINTYDQPGMIEWISGSAGGKVEAVDASAMTVTTEFGDTFHGDVINFIPAQKAAKLAFDMDLVDGNWCPINHLTMESTRHANIHVIGDSCVADVMPKSGYSANTQAKVVAAQILHLLREEEPEEPTWSNVCFSRVSSEYGVSVGGIYRLDHESGKIISTKGAGGVSPLDASHQFNRLEALYQEAWMENFVADSFG</sequence>
<dbReference type="PANTHER" id="PTHR43755:SF1">
    <property type="entry name" value="FAD-DEPENDENT PYRIDINE NUCLEOTIDE-DISULPHIDE OXIDOREDUCTASE"/>
    <property type="match status" value="1"/>
</dbReference>
<dbReference type="KEGG" id="pamo:BAR1_01780"/>
<dbReference type="InterPro" id="IPR052541">
    <property type="entry name" value="SQRD"/>
</dbReference>
<dbReference type="InterPro" id="IPR037092">
    <property type="entry name" value="FlavoCytC_S_DH_flav-bd_sf"/>
</dbReference>
<dbReference type="Gene3D" id="3.90.760.10">
    <property type="entry name" value="Flavocytochrome c sulphide dehydrogenase, flavin-binding domain"/>
    <property type="match status" value="1"/>
</dbReference>
<dbReference type="EMBL" id="CP032125">
    <property type="protein sequence ID" value="AXX96771.1"/>
    <property type="molecule type" value="Genomic_DNA"/>
</dbReference>
<reference evidence="6 7" key="1">
    <citation type="submission" date="2018-09" db="EMBL/GenBank/DDBJ databases">
        <title>Profundibacter amoris BAR1 gen. nov., sp. nov., a new member of the Roseobacter clade isolated at Lokis Castle Vent Field on the Arctic Mid-Oceanic Ridge.</title>
        <authorList>
            <person name="Le Moine Bauer S."/>
            <person name="Sjoeberg A.G."/>
            <person name="L'Haridon S."/>
            <person name="Stokke R."/>
            <person name="Roalkvam I."/>
            <person name="Steen I.H."/>
            <person name="Dahle H."/>
        </authorList>
    </citation>
    <scope>NUCLEOTIDE SEQUENCE [LARGE SCALE GENOMIC DNA]</scope>
    <source>
        <strain evidence="6 7">BAR1</strain>
    </source>
</reference>
<dbReference type="InterPro" id="IPR015323">
    <property type="entry name" value="FlavoCytC_S_DH_flav-bd"/>
</dbReference>
<feature type="domain" description="Flavocytochrome c sulphide dehydrogenase flavin-binding" evidence="4">
    <location>
        <begin position="380"/>
        <end position="450"/>
    </location>
</feature>
<keyword evidence="7" id="KW-1185">Reference proteome</keyword>
<evidence type="ECO:0000313" key="6">
    <source>
        <dbReference type="EMBL" id="AXX96771.1"/>
    </source>
</evidence>
<dbReference type="InterPro" id="IPR023753">
    <property type="entry name" value="FAD/NAD-binding_dom"/>
</dbReference>
<dbReference type="OrthoDB" id="9802771at2"/>
<dbReference type="Pfam" id="PF07992">
    <property type="entry name" value="Pyr_redox_2"/>
    <property type="match status" value="1"/>
</dbReference>
<keyword evidence="1" id="KW-0285">Flavoprotein</keyword>
<dbReference type="InterPro" id="IPR006311">
    <property type="entry name" value="TAT_signal"/>
</dbReference>
<dbReference type="GO" id="GO:0050660">
    <property type="term" value="F:flavin adenine dinucleotide binding"/>
    <property type="evidence" value="ECO:0007669"/>
    <property type="project" value="InterPro"/>
</dbReference>
<evidence type="ECO:0000256" key="2">
    <source>
        <dbReference type="ARBA" id="ARBA00022827"/>
    </source>
</evidence>
<dbReference type="Pfam" id="PF21706">
    <property type="entry name" value="FCSD_central"/>
    <property type="match status" value="1"/>
</dbReference>
<organism evidence="6 7">
    <name type="scientific">Profundibacter amoris</name>
    <dbReference type="NCBI Taxonomy" id="2171755"/>
    <lineage>
        <taxon>Bacteria</taxon>
        <taxon>Pseudomonadati</taxon>
        <taxon>Pseudomonadota</taxon>
        <taxon>Alphaproteobacteria</taxon>
        <taxon>Rhodobacterales</taxon>
        <taxon>Paracoccaceae</taxon>
        <taxon>Profundibacter</taxon>
    </lineage>
</organism>
<feature type="domain" description="FAD/NAD(P)-binding" evidence="3">
    <location>
        <begin position="36"/>
        <end position="150"/>
    </location>
</feature>
<dbReference type="AlphaFoldDB" id="A0A347UD43"/>